<evidence type="ECO:0000313" key="2">
    <source>
        <dbReference type="Proteomes" id="UP001057375"/>
    </source>
</evidence>
<reference evidence="1" key="1">
    <citation type="submission" date="2022-03" db="EMBL/GenBank/DDBJ databases">
        <title>Draft genome sequence of Aduncisulcus paluster, a free-living microaerophilic Fornicata.</title>
        <authorList>
            <person name="Yuyama I."/>
            <person name="Kume K."/>
            <person name="Tamura T."/>
            <person name="Inagaki Y."/>
            <person name="Hashimoto T."/>
        </authorList>
    </citation>
    <scope>NUCLEOTIDE SEQUENCE</scope>
    <source>
        <strain evidence="1">NY0171</strain>
    </source>
</reference>
<dbReference type="SUPFAM" id="SSF50978">
    <property type="entry name" value="WD40 repeat-like"/>
    <property type="match status" value="1"/>
</dbReference>
<dbReference type="InterPro" id="IPR036322">
    <property type="entry name" value="WD40_repeat_dom_sf"/>
</dbReference>
<proteinExistence type="predicted"/>
<feature type="non-terminal residue" evidence="1">
    <location>
        <position position="685"/>
    </location>
</feature>
<accession>A0ABQ5JXJ0</accession>
<keyword evidence="2" id="KW-1185">Reference proteome</keyword>
<evidence type="ECO:0000313" key="1">
    <source>
        <dbReference type="EMBL" id="GKT21438.1"/>
    </source>
</evidence>
<protein>
    <submittedName>
        <fullName evidence="1">Uncharacterized protein</fullName>
    </submittedName>
</protein>
<dbReference type="EMBL" id="BQXS01012317">
    <property type="protein sequence ID" value="GKT21438.1"/>
    <property type="molecule type" value="Genomic_DNA"/>
</dbReference>
<sequence length="685" mass="75456">MQFYIPTDGKPLIENTITCYDINISQLGITRLLTGHRNGIVALWFYSSESHIFIPHSIFECGDESEVISLYFYSTSHRSCFLSCHLSGRIESWDVNRGVLNSTVDSTFQQPISFNVGIVSPATHHISTLSLHSQNPFVSPSLSVITWPIQPVHTFDGNLLCFIQLEGNDLKLINPETLFKRTLCTLKGICKEISVLTGYLKEKRISLGSNTDSLSELCHNICIMVRIDGDGGIDIDQDIIDDLGIHGDDDEEEQPLEVSTGLGEGMVVTIEGEEEEEEAFPAPPSGKSIEITMTSTNISLITVNIADRHKDGRVIIGGVNVECLSFTKDIISKSLNESAHSPLCNASECEEYFKYPSSIPNHIEISLISSISPQISILFFSLPKLSSLFLGFIHSCEKGIGLRKIIPLSKGINMLKFNSILPFSPAVTPSPSSSSSSVSSRSSSMSYSGSESGSFDDPLMTMFTPFYLFLYVCESQKPILDLSSSIGTHDSMMLPTSISQKSSALIGGIETDSEISGGIEDICCLDPGVIGRISRVRNAKEKEQKGVDGSKMYGFEIPISSLKFASEDFSTDSDDPLSKSNIISSFISRSVNKTDIFFKNKKHSGNITESLRLTHFWSEIGQDVRKQHDSRFPLLFSLSPSPLCSSSHNSMSLFSKSRRDISYKTLKMNSEFCECLVFEKSISPS</sequence>
<name>A0ABQ5JXJ0_9EUKA</name>
<dbReference type="Proteomes" id="UP001057375">
    <property type="component" value="Unassembled WGS sequence"/>
</dbReference>
<organism evidence="1 2">
    <name type="scientific">Aduncisulcus paluster</name>
    <dbReference type="NCBI Taxonomy" id="2918883"/>
    <lineage>
        <taxon>Eukaryota</taxon>
        <taxon>Metamonada</taxon>
        <taxon>Carpediemonas-like organisms</taxon>
        <taxon>Aduncisulcus</taxon>
    </lineage>
</organism>
<gene>
    <name evidence="1" type="ORF">ADUPG1_011906</name>
</gene>
<comment type="caution">
    <text evidence="1">The sequence shown here is derived from an EMBL/GenBank/DDBJ whole genome shotgun (WGS) entry which is preliminary data.</text>
</comment>